<feature type="compositionally biased region" description="Acidic residues" evidence="1">
    <location>
        <begin position="1"/>
        <end position="12"/>
    </location>
</feature>
<evidence type="ECO:0000256" key="1">
    <source>
        <dbReference type="SAM" id="MobiDB-lite"/>
    </source>
</evidence>
<evidence type="ECO:0000313" key="8">
    <source>
        <dbReference type="Proteomes" id="UP000251314"/>
    </source>
</evidence>
<dbReference type="EMBL" id="RCML01000133">
    <property type="protein sequence ID" value="KAG2989500.1"/>
    <property type="molecule type" value="Genomic_DNA"/>
</dbReference>
<dbReference type="AlphaFoldDB" id="A0A329SC16"/>
<dbReference type="Proteomes" id="UP000774804">
    <property type="component" value="Unassembled WGS sequence"/>
</dbReference>
<dbReference type="Proteomes" id="UP000251314">
    <property type="component" value="Unassembled WGS sequence"/>
</dbReference>
<evidence type="ECO:0000313" key="5">
    <source>
        <dbReference type="EMBL" id="KAG2989500.1"/>
    </source>
</evidence>
<dbReference type="EMBL" id="MJFZ01000209">
    <property type="protein sequence ID" value="RAW34189.1"/>
    <property type="molecule type" value="Genomic_DNA"/>
</dbReference>
<evidence type="ECO:0000313" key="2">
    <source>
        <dbReference type="EMBL" id="KAG2861336.1"/>
    </source>
</evidence>
<dbReference type="InterPro" id="IPR043502">
    <property type="entry name" value="DNA/RNA_pol_sf"/>
</dbReference>
<reference evidence="7 8" key="1">
    <citation type="submission" date="2018-01" db="EMBL/GenBank/DDBJ databases">
        <title>Draft genome of the strawberry crown rot pathogen Phytophthora cactorum.</title>
        <authorList>
            <person name="Armitage A.D."/>
            <person name="Lysoe E."/>
            <person name="Nellist C.F."/>
            <person name="Harrison R.J."/>
            <person name="Brurberg M.B."/>
        </authorList>
    </citation>
    <scope>NUCLEOTIDE SEQUENCE [LARGE SCALE GENOMIC DNA]</scope>
    <source>
        <strain evidence="7 8">10300</strain>
    </source>
</reference>
<evidence type="ECO:0000313" key="4">
    <source>
        <dbReference type="EMBL" id="KAG2947166.1"/>
    </source>
</evidence>
<sequence>MSATEECEEGDGDVLNAEKPDVPPDKDVGATTDFSESKLSEEQKALFREELNGFQNMFVESSMKPGRTERLYFKIDTGDSSQIKQQPYRVSLAEGEVMEAEIQQYLEKNVIHPSNSPWG</sequence>
<proteinExistence type="predicted"/>
<dbReference type="SUPFAM" id="SSF56672">
    <property type="entry name" value="DNA/RNA polymerases"/>
    <property type="match status" value="1"/>
</dbReference>
<accession>A0A329SC16</accession>
<dbReference type="OrthoDB" id="118339at2759"/>
<feature type="compositionally biased region" description="Basic and acidic residues" evidence="1">
    <location>
        <begin position="16"/>
        <end position="28"/>
    </location>
</feature>
<dbReference type="Proteomes" id="UP000697107">
    <property type="component" value="Unassembled WGS sequence"/>
</dbReference>
<organism evidence="7 8">
    <name type="scientific">Phytophthora cactorum</name>
    <dbReference type="NCBI Taxonomy" id="29920"/>
    <lineage>
        <taxon>Eukaryota</taxon>
        <taxon>Sar</taxon>
        <taxon>Stramenopiles</taxon>
        <taxon>Oomycota</taxon>
        <taxon>Peronosporomycetes</taxon>
        <taxon>Peronosporales</taxon>
        <taxon>Peronosporaceae</taxon>
        <taxon>Phytophthora</taxon>
    </lineage>
</organism>
<evidence type="ECO:0008006" key="9">
    <source>
        <dbReference type="Google" id="ProtNLM"/>
    </source>
</evidence>
<dbReference type="Proteomes" id="UP000736787">
    <property type="component" value="Unassembled WGS sequence"/>
</dbReference>
<name>A0A329SC16_9STRA</name>
<protein>
    <recommendedName>
        <fullName evidence="9">Reverse transcriptase domain-containing protein</fullName>
    </recommendedName>
</protein>
<dbReference type="EMBL" id="RCMG01000157">
    <property type="protein sequence ID" value="KAG2861336.1"/>
    <property type="molecule type" value="Genomic_DNA"/>
</dbReference>
<dbReference type="Proteomes" id="UP000760860">
    <property type="component" value="Unassembled WGS sequence"/>
</dbReference>
<evidence type="ECO:0000313" key="3">
    <source>
        <dbReference type="EMBL" id="KAG2933383.1"/>
    </source>
</evidence>
<dbReference type="EMBL" id="RCMV01000121">
    <property type="protein sequence ID" value="KAG3224159.1"/>
    <property type="molecule type" value="Genomic_DNA"/>
</dbReference>
<dbReference type="VEuPathDB" id="FungiDB:PC110_g9464"/>
<dbReference type="EMBL" id="RCMK01000139">
    <property type="protein sequence ID" value="KAG2947166.1"/>
    <property type="molecule type" value="Genomic_DNA"/>
</dbReference>
<evidence type="ECO:0000313" key="6">
    <source>
        <dbReference type="EMBL" id="KAG3224159.1"/>
    </source>
</evidence>
<evidence type="ECO:0000313" key="7">
    <source>
        <dbReference type="EMBL" id="RAW34189.1"/>
    </source>
</evidence>
<dbReference type="Proteomes" id="UP000735874">
    <property type="component" value="Unassembled WGS sequence"/>
</dbReference>
<feature type="region of interest" description="Disordered" evidence="1">
    <location>
        <begin position="1"/>
        <end position="39"/>
    </location>
</feature>
<dbReference type="STRING" id="29920.A0A329SC16"/>
<gene>
    <name evidence="7" type="ORF">PC110_g9464</name>
    <name evidence="2" type="ORF">PC113_g7254</name>
    <name evidence="3" type="ORF">PC115_g5507</name>
    <name evidence="4" type="ORF">PC117_g7024</name>
    <name evidence="5" type="ORF">PC118_g6148</name>
    <name evidence="6" type="ORF">PC129_g5176</name>
</gene>
<comment type="caution">
    <text evidence="7">The sequence shown here is derived from an EMBL/GenBank/DDBJ whole genome shotgun (WGS) entry which is preliminary data.</text>
</comment>
<keyword evidence="8" id="KW-1185">Reference proteome</keyword>
<dbReference type="Gene3D" id="3.10.10.10">
    <property type="entry name" value="HIV Type 1 Reverse Transcriptase, subunit A, domain 1"/>
    <property type="match status" value="1"/>
</dbReference>
<reference evidence="2" key="2">
    <citation type="submission" date="2018-10" db="EMBL/GenBank/DDBJ databases">
        <title>Effector identification in a new, highly contiguous assembly of the strawberry crown rot pathogen Phytophthora cactorum.</title>
        <authorList>
            <person name="Armitage A.D."/>
            <person name="Nellist C.F."/>
            <person name="Bates H."/>
            <person name="Vickerstaff R.J."/>
            <person name="Harrison R.J."/>
        </authorList>
    </citation>
    <scope>NUCLEOTIDE SEQUENCE</scope>
    <source>
        <strain evidence="2">15-7</strain>
        <strain evidence="3">4032</strain>
        <strain evidence="4">4040</strain>
        <strain evidence="5">P415</strain>
        <strain evidence="6">P421</strain>
    </source>
</reference>
<dbReference type="EMBL" id="RCMI01000115">
    <property type="protein sequence ID" value="KAG2933383.1"/>
    <property type="molecule type" value="Genomic_DNA"/>
</dbReference>